<feature type="compositionally biased region" description="Basic and acidic residues" evidence="1">
    <location>
        <begin position="69"/>
        <end position="79"/>
    </location>
</feature>
<dbReference type="AlphaFoldDB" id="A0A0W0G9C3"/>
<accession>A0A0W0G9C3</accession>
<dbReference type="EMBL" id="LATX01000758">
    <property type="protein sequence ID" value="KTB45163.1"/>
    <property type="molecule type" value="Genomic_DNA"/>
</dbReference>
<evidence type="ECO:0000256" key="1">
    <source>
        <dbReference type="SAM" id="MobiDB-lite"/>
    </source>
</evidence>
<sequence>MAVTMWSVPSTSTLISPPHPPDTQRKRTRRWLVSHIFRCFKLPSSQRRRRNGTQTPTTNPVHDITSPPHSDDKSTHVDSDPDVTNDSIETLVDTYPHSHTHAEDLSLRRYLSPADGFGFGFGFGFVGVDCELERSGRYPISVVTTRAMKKKKSSRFGARAKLFG</sequence>
<comment type="caution">
    <text evidence="2">The sequence shown here is derived from an EMBL/GenBank/DDBJ whole genome shotgun (WGS) entry which is preliminary data.</text>
</comment>
<feature type="region of interest" description="Disordered" evidence="1">
    <location>
        <begin position="44"/>
        <end position="87"/>
    </location>
</feature>
<organism evidence="2 3">
    <name type="scientific">Moniliophthora roreri</name>
    <name type="common">Frosty pod rot fungus</name>
    <name type="synonym">Monilia roreri</name>
    <dbReference type="NCBI Taxonomy" id="221103"/>
    <lineage>
        <taxon>Eukaryota</taxon>
        <taxon>Fungi</taxon>
        <taxon>Dikarya</taxon>
        <taxon>Basidiomycota</taxon>
        <taxon>Agaricomycotina</taxon>
        <taxon>Agaricomycetes</taxon>
        <taxon>Agaricomycetidae</taxon>
        <taxon>Agaricales</taxon>
        <taxon>Marasmiineae</taxon>
        <taxon>Marasmiaceae</taxon>
        <taxon>Moniliophthora</taxon>
    </lineage>
</organism>
<evidence type="ECO:0000313" key="3">
    <source>
        <dbReference type="Proteomes" id="UP000054988"/>
    </source>
</evidence>
<gene>
    <name evidence="2" type="ORF">WG66_2263</name>
</gene>
<dbReference type="Proteomes" id="UP000054988">
    <property type="component" value="Unassembled WGS sequence"/>
</dbReference>
<protein>
    <submittedName>
        <fullName evidence="2">Uncharacterized protein</fullName>
    </submittedName>
</protein>
<feature type="region of interest" description="Disordered" evidence="1">
    <location>
        <begin position="1"/>
        <end position="27"/>
    </location>
</feature>
<reference evidence="2 3" key="1">
    <citation type="submission" date="2015-12" db="EMBL/GenBank/DDBJ databases">
        <title>Draft genome sequence of Moniliophthora roreri, the causal agent of frosty pod rot of cacao.</title>
        <authorList>
            <person name="Aime M.C."/>
            <person name="Diaz-Valderrama J.R."/>
            <person name="Kijpornyongpan T."/>
            <person name="Phillips-Mora W."/>
        </authorList>
    </citation>
    <scope>NUCLEOTIDE SEQUENCE [LARGE SCALE GENOMIC DNA]</scope>
    <source>
        <strain evidence="2 3">MCA 2952</strain>
    </source>
</reference>
<name>A0A0W0G9C3_MONRR</name>
<evidence type="ECO:0000313" key="2">
    <source>
        <dbReference type="EMBL" id="KTB45163.1"/>
    </source>
</evidence>
<proteinExistence type="predicted"/>